<reference evidence="2" key="1">
    <citation type="journal article" date="2022" name="bioRxiv">
        <title>Sequencing and chromosome-scale assembly of the giantPleurodeles waltlgenome.</title>
        <authorList>
            <person name="Brown T."/>
            <person name="Elewa A."/>
            <person name="Iarovenko S."/>
            <person name="Subramanian E."/>
            <person name="Araus A.J."/>
            <person name="Petzold A."/>
            <person name="Susuki M."/>
            <person name="Suzuki K.-i.T."/>
            <person name="Hayashi T."/>
            <person name="Toyoda A."/>
            <person name="Oliveira C."/>
            <person name="Osipova E."/>
            <person name="Leigh N.D."/>
            <person name="Simon A."/>
            <person name="Yun M.H."/>
        </authorList>
    </citation>
    <scope>NUCLEOTIDE SEQUENCE</scope>
    <source>
        <strain evidence="2">20211129_DDA</strain>
        <tissue evidence="2">Liver</tissue>
    </source>
</reference>
<comment type="caution">
    <text evidence="2">The sequence shown here is derived from an EMBL/GenBank/DDBJ whole genome shotgun (WGS) entry which is preliminary data.</text>
</comment>
<feature type="region of interest" description="Disordered" evidence="1">
    <location>
        <begin position="81"/>
        <end position="117"/>
    </location>
</feature>
<dbReference type="AlphaFoldDB" id="A0AAV7VW59"/>
<evidence type="ECO:0000256" key="1">
    <source>
        <dbReference type="SAM" id="MobiDB-lite"/>
    </source>
</evidence>
<organism evidence="2 3">
    <name type="scientific">Pleurodeles waltl</name>
    <name type="common">Iberian ribbed newt</name>
    <dbReference type="NCBI Taxonomy" id="8319"/>
    <lineage>
        <taxon>Eukaryota</taxon>
        <taxon>Metazoa</taxon>
        <taxon>Chordata</taxon>
        <taxon>Craniata</taxon>
        <taxon>Vertebrata</taxon>
        <taxon>Euteleostomi</taxon>
        <taxon>Amphibia</taxon>
        <taxon>Batrachia</taxon>
        <taxon>Caudata</taxon>
        <taxon>Salamandroidea</taxon>
        <taxon>Salamandridae</taxon>
        <taxon>Pleurodelinae</taxon>
        <taxon>Pleurodeles</taxon>
    </lineage>
</organism>
<protein>
    <submittedName>
        <fullName evidence="2">Uncharacterized protein</fullName>
    </submittedName>
</protein>
<evidence type="ECO:0000313" key="2">
    <source>
        <dbReference type="EMBL" id="KAJ1204512.1"/>
    </source>
</evidence>
<name>A0AAV7VW59_PLEWA</name>
<accession>A0AAV7VW59</accession>
<dbReference type="EMBL" id="JANPWB010000003">
    <property type="protein sequence ID" value="KAJ1204512.1"/>
    <property type="molecule type" value="Genomic_DNA"/>
</dbReference>
<proteinExistence type="predicted"/>
<sequence length="117" mass="13560">MGNGDRRYYPLATIWLKWSEQPEKLQVGVLSKLEEDIILGTDYEGFPFLLEKAGQEHVFKDWWKEAPSGVVIEDLKPMRANLSRRQKREQRRSYGQDNTSLEKPRNAGTVCTITGDF</sequence>
<dbReference type="Proteomes" id="UP001066276">
    <property type="component" value="Chromosome 2_1"/>
</dbReference>
<evidence type="ECO:0000313" key="3">
    <source>
        <dbReference type="Proteomes" id="UP001066276"/>
    </source>
</evidence>
<gene>
    <name evidence="2" type="ORF">NDU88_008289</name>
</gene>
<keyword evidence="3" id="KW-1185">Reference proteome</keyword>